<dbReference type="PRINTS" id="PR00394">
    <property type="entry name" value="RHSPROTEIN"/>
</dbReference>
<feature type="domain" description="RHS protein conserved region" evidence="1">
    <location>
        <begin position="49"/>
        <end position="83"/>
    </location>
</feature>
<gene>
    <name evidence="3" type="ORF">LMG19083_04481</name>
</gene>
<dbReference type="Proteomes" id="UP001189813">
    <property type="component" value="Unassembled WGS sequence"/>
</dbReference>
<keyword evidence="4" id="KW-1185">Reference proteome</keyword>
<evidence type="ECO:0000259" key="1">
    <source>
        <dbReference type="Pfam" id="PF03527"/>
    </source>
</evidence>
<dbReference type="PANTHER" id="PTHR32305">
    <property type="match status" value="1"/>
</dbReference>
<dbReference type="InterPro" id="IPR050708">
    <property type="entry name" value="T6SS_VgrG/RHS"/>
</dbReference>
<evidence type="ECO:0000313" key="4">
    <source>
        <dbReference type="Proteomes" id="UP001189813"/>
    </source>
</evidence>
<dbReference type="EMBL" id="CATZBU010000016">
    <property type="protein sequence ID" value="CAJ0806875.1"/>
    <property type="molecule type" value="Genomic_DNA"/>
</dbReference>
<dbReference type="RefSeq" id="WP_428984153.1">
    <property type="nucleotide sequence ID" value="NZ_CATZBU010000016.1"/>
</dbReference>
<sequence>MGSIPPLAQALHHDAMQLHQQPDYALAEYDLDDDPLWTTGLQPQPFDAIAWYQCDHLGTPQELTDEHGEIVWSAHYKAWGQAKEVISDAARKAGIQNPLRFQGQYFDHETGLHYNRHRYYDPSSGRFISKDPIGLAGGLNVYQYAPNTVQWIDPLGLARTSSDGARRYLFSLKHRPIRLNRKTRRIYAMRTKDRDGLWEVRWSNDEFFCIGKRRVGGLSTSYSMYDIRHYTLDADGNVVRGFVLGRLMFSLEQAQQQWEYYRRYMQDGPADLPEPHRFWNPRESFWEGFKICREDKLSSLFSSLFDYVFFPFMLLDATVRWLVLATCSAPVWPAEIEAACKPEPNDPYARPYADDYIGFASGLGGKPSRADLERAWALEPQRRREGALTRSEAEAILKQQKSQAVV</sequence>
<dbReference type="PANTHER" id="PTHR32305:SF15">
    <property type="entry name" value="PROTEIN RHSA-RELATED"/>
    <property type="match status" value="1"/>
</dbReference>
<comment type="caution">
    <text evidence="3">The sequence shown here is derived from an EMBL/GenBank/DDBJ whole genome shotgun (WGS) entry which is preliminary data.</text>
</comment>
<organism evidence="3 4">
    <name type="scientific">Ralstonia psammae</name>
    <dbReference type="NCBI Taxonomy" id="3058598"/>
    <lineage>
        <taxon>Bacteria</taxon>
        <taxon>Pseudomonadati</taxon>
        <taxon>Pseudomonadota</taxon>
        <taxon>Betaproteobacteria</taxon>
        <taxon>Burkholderiales</taxon>
        <taxon>Burkholderiaceae</taxon>
        <taxon>Ralstonia</taxon>
    </lineage>
</organism>
<dbReference type="Gene3D" id="2.180.10.10">
    <property type="entry name" value="RHS repeat-associated core"/>
    <property type="match status" value="1"/>
</dbReference>
<protein>
    <submittedName>
        <fullName evidence="3">Uncharacterized protein</fullName>
    </submittedName>
</protein>
<evidence type="ECO:0000313" key="3">
    <source>
        <dbReference type="EMBL" id="CAJ0806875.1"/>
    </source>
</evidence>
<reference evidence="3 4" key="1">
    <citation type="submission" date="2023-07" db="EMBL/GenBank/DDBJ databases">
        <authorList>
            <person name="Peeters C."/>
        </authorList>
    </citation>
    <scope>NUCLEOTIDE SEQUENCE [LARGE SCALE GENOMIC DNA]</scope>
    <source>
        <strain evidence="3 4">LMG 19083</strain>
    </source>
</reference>
<dbReference type="Pfam" id="PF03527">
    <property type="entry name" value="RHS"/>
    <property type="match status" value="1"/>
</dbReference>
<feature type="domain" description="DUF6708" evidence="2">
    <location>
        <begin position="166"/>
        <end position="342"/>
    </location>
</feature>
<dbReference type="InterPro" id="IPR022385">
    <property type="entry name" value="Rhs_assc_core"/>
</dbReference>
<accession>A0ABN9JCN4</accession>
<dbReference type="NCBIfam" id="TIGR03696">
    <property type="entry name" value="Rhs_assc_core"/>
    <property type="match status" value="1"/>
</dbReference>
<evidence type="ECO:0000259" key="2">
    <source>
        <dbReference type="Pfam" id="PF20455"/>
    </source>
</evidence>
<proteinExistence type="predicted"/>
<dbReference type="InterPro" id="IPR046554">
    <property type="entry name" value="DUF6708"/>
</dbReference>
<dbReference type="Pfam" id="PF20455">
    <property type="entry name" value="DUF6708"/>
    <property type="match status" value="1"/>
</dbReference>
<dbReference type="InterPro" id="IPR001826">
    <property type="entry name" value="RHS"/>
</dbReference>
<name>A0ABN9JCN4_9RALS</name>